<dbReference type="SUPFAM" id="SSF49785">
    <property type="entry name" value="Galactose-binding domain-like"/>
    <property type="match status" value="1"/>
</dbReference>
<evidence type="ECO:0000313" key="4">
    <source>
        <dbReference type="Proteomes" id="UP000325902"/>
    </source>
</evidence>
<evidence type="ECO:0000256" key="1">
    <source>
        <dbReference type="ARBA" id="ARBA00025788"/>
    </source>
</evidence>
<dbReference type="Gene3D" id="1.10.287.1060">
    <property type="entry name" value="ESAT-6-like"/>
    <property type="match status" value="1"/>
</dbReference>
<dbReference type="EMBL" id="VCHE01000010">
    <property type="protein sequence ID" value="KAB2578753.1"/>
    <property type="molecule type" value="Genomic_DNA"/>
</dbReference>
<dbReference type="PROSITE" id="PS51532">
    <property type="entry name" value="PITH"/>
    <property type="match status" value="1"/>
</dbReference>
<dbReference type="PANTHER" id="PTHR12175:SF1">
    <property type="entry name" value="PITH DOMAIN-CONTAINING PROTEIN 1"/>
    <property type="match status" value="1"/>
</dbReference>
<dbReference type="GO" id="GO:0005634">
    <property type="term" value="C:nucleus"/>
    <property type="evidence" value="ECO:0007669"/>
    <property type="project" value="TreeGrafter"/>
</dbReference>
<proteinExistence type="inferred from homology"/>
<dbReference type="InterPro" id="IPR045099">
    <property type="entry name" value="PITH1-like"/>
</dbReference>
<dbReference type="GO" id="GO:0005737">
    <property type="term" value="C:cytoplasm"/>
    <property type="evidence" value="ECO:0007669"/>
    <property type="project" value="UniProtKB-ARBA"/>
</dbReference>
<dbReference type="OrthoDB" id="2635at2759"/>
<protein>
    <submittedName>
        <fullName evidence="3">PITH domain-containing protein</fullName>
    </submittedName>
</protein>
<dbReference type="InterPro" id="IPR010400">
    <property type="entry name" value="PITH_dom"/>
</dbReference>
<dbReference type="InterPro" id="IPR008979">
    <property type="entry name" value="Galactose-bd-like_sf"/>
</dbReference>
<dbReference type="FunFam" id="2.60.120.470:FF:000003">
    <property type="entry name" value="DUF1000 domain protein (AFU_orthologue AFUA_1G09230)"/>
    <property type="match status" value="1"/>
</dbReference>
<dbReference type="GO" id="GO:0007034">
    <property type="term" value="P:vacuolar transport"/>
    <property type="evidence" value="ECO:0007669"/>
    <property type="project" value="InterPro"/>
</dbReference>
<dbReference type="AlphaFoldDB" id="A0A5N5DLL9"/>
<dbReference type="Pfam" id="PF06201">
    <property type="entry name" value="PITH"/>
    <property type="match status" value="1"/>
</dbReference>
<comment type="similarity">
    <text evidence="1">Belongs to the PITHD1 family.</text>
</comment>
<organism evidence="3 4">
    <name type="scientific">Lasiodiplodia theobromae</name>
    <dbReference type="NCBI Taxonomy" id="45133"/>
    <lineage>
        <taxon>Eukaryota</taxon>
        <taxon>Fungi</taxon>
        <taxon>Dikarya</taxon>
        <taxon>Ascomycota</taxon>
        <taxon>Pezizomycotina</taxon>
        <taxon>Dothideomycetes</taxon>
        <taxon>Dothideomycetes incertae sedis</taxon>
        <taxon>Botryosphaeriales</taxon>
        <taxon>Botryosphaeriaceae</taxon>
        <taxon>Lasiodiplodia</taxon>
    </lineage>
</organism>
<accession>A0A5N5DLL9</accession>
<dbReference type="Gene3D" id="2.60.120.470">
    <property type="entry name" value="PITH domain"/>
    <property type="match status" value="1"/>
</dbReference>
<comment type="caution">
    <text evidence="3">The sequence shown here is derived from an EMBL/GenBank/DDBJ whole genome shotgun (WGS) entry which is preliminary data.</text>
</comment>
<dbReference type="InterPro" id="IPR037047">
    <property type="entry name" value="PITH_dom_sf"/>
</dbReference>
<reference evidence="3 4" key="1">
    <citation type="journal article" date="2019" name="Sci. Rep.">
        <title>A multi-omics analysis of the grapevine pathogen Lasiodiplodia theobromae reveals that temperature affects the expression of virulence- and pathogenicity-related genes.</title>
        <authorList>
            <person name="Felix C."/>
            <person name="Meneses R."/>
            <person name="Goncalves M.F.M."/>
            <person name="Tilleman L."/>
            <person name="Duarte A.S."/>
            <person name="Jorrin-Novo J.V."/>
            <person name="Van de Peer Y."/>
            <person name="Deforce D."/>
            <person name="Van Nieuwerburgh F."/>
            <person name="Esteves A.C."/>
            <person name="Alves A."/>
        </authorList>
    </citation>
    <scope>NUCLEOTIDE SEQUENCE [LARGE SCALE GENOMIC DNA]</scope>
    <source>
        <strain evidence="3 4">LA-SOL3</strain>
    </source>
</reference>
<sequence>MGNSGSTPKISAQDKAILDMKNQRDKLHQYQKKIIVITNRETEIAKECLKRGDKRRALLALRRKKYQESLLQKTDSQLAQLETLTSDVEFALVQKDVLFGLQQGTSVLKEIHKEMGGLENVEKLMGENEEAQAYQREISEMLAGRMSNQDEDEVEDELDALEKEMNGTKLPENLPDAPTKLERMSHHCHDEHAGHGGHDHGDHGHVHDHSDDITPALQSLLYEQVDFSSVNTLNEETPRAGAAILQKTWAQRLDPEPELASDADEQLLMFVPFTGQVRLHAILVRTSTTDSAPKTLKVFLNRDDLDFGTASDLQPTQTFELSQTNDIQEVPVKRALFNTTRSLTLFFEDNFGQGEEDVTRISYLAFKGEFMKLNKEPVNFLYEAAANPADHKVKGTSALGMGSGIGGPGGGGGGI</sequence>
<feature type="domain" description="PITH" evidence="2">
    <location>
        <begin position="210"/>
        <end position="386"/>
    </location>
</feature>
<dbReference type="Pfam" id="PF03357">
    <property type="entry name" value="Snf7"/>
    <property type="match status" value="1"/>
</dbReference>
<evidence type="ECO:0000259" key="2">
    <source>
        <dbReference type="PROSITE" id="PS51532"/>
    </source>
</evidence>
<dbReference type="Proteomes" id="UP000325902">
    <property type="component" value="Unassembled WGS sequence"/>
</dbReference>
<keyword evidence="4" id="KW-1185">Reference proteome</keyword>
<gene>
    <name evidence="3" type="ORF">DBV05_g2659</name>
</gene>
<name>A0A5N5DLL9_9PEZI</name>
<dbReference type="PANTHER" id="PTHR12175">
    <property type="entry name" value="AD039 HT014 THIOREDOXIN FAMILY TRP26"/>
    <property type="match status" value="1"/>
</dbReference>
<dbReference type="InterPro" id="IPR005024">
    <property type="entry name" value="Snf7_fam"/>
</dbReference>
<evidence type="ECO:0000313" key="3">
    <source>
        <dbReference type="EMBL" id="KAB2578753.1"/>
    </source>
</evidence>